<dbReference type="PROSITE" id="PS51257">
    <property type="entry name" value="PROKAR_LIPOPROTEIN"/>
    <property type="match status" value="1"/>
</dbReference>
<protein>
    <recommendedName>
        <fullName evidence="3">Lipocalin-like domain-containing protein</fullName>
    </recommendedName>
</protein>
<evidence type="ECO:0000313" key="2">
    <source>
        <dbReference type="Proteomes" id="UP000366872"/>
    </source>
</evidence>
<organism evidence="1 2">
    <name type="scientific">Pontiella desulfatans</name>
    <dbReference type="NCBI Taxonomy" id="2750659"/>
    <lineage>
        <taxon>Bacteria</taxon>
        <taxon>Pseudomonadati</taxon>
        <taxon>Kiritimatiellota</taxon>
        <taxon>Kiritimatiellia</taxon>
        <taxon>Kiritimatiellales</taxon>
        <taxon>Pontiellaceae</taxon>
        <taxon>Pontiella</taxon>
    </lineage>
</organism>
<dbReference type="AlphaFoldDB" id="A0A6C2U997"/>
<name>A0A6C2U997_PONDE</name>
<dbReference type="RefSeq" id="WP_136081518.1">
    <property type="nucleotide sequence ID" value="NZ_CAAHFG010000003.1"/>
</dbReference>
<proteinExistence type="predicted"/>
<evidence type="ECO:0000313" key="1">
    <source>
        <dbReference type="EMBL" id="VGO15956.1"/>
    </source>
</evidence>
<sequence length="126" mass="13382">MKIEWWKLARRGAMAAIVACCVVGLMGCDDEDTGESASIEGSWEIRDAASDEVISVFTFHGDGTLNTTFGRDGTYNVDGFSLVIETPGAEDTTIWLKATIAGDSQSMSGTWTDSVGDAGSWAGSRM</sequence>
<dbReference type="EMBL" id="CAAHFG010000003">
    <property type="protein sequence ID" value="VGO15956.1"/>
    <property type="molecule type" value="Genomic_DNA"/>
</dbReference>
<gene>
    <name evidence="1" type="ORF">PDESU_04545</name>
</gene>
<dbReference type="Proteomes" id="UP000366872">
    <property type="component" value="Unassembled WGS sequence"/>
</dbReference>
<accession>A0A6C2U997</accession>
<keyword evidence="2" id="KW-1185">Reference proteome</keyword>
<reference evidence="1 2" key="1">
    <citation type="submission" date="2019-04" db="EMBL/GenBank/DDBJ databases">
        <authorList>
            <person name="Van Vliet M D."/>
        </authorList>
    </citation>
    <scope>NUCLEOTIDE SEQUENCE [LARGE SCALE GENOMIC DNA]</scope>
    <source>
        <strain evidence="1 2">F1</strain>
    </source>
</reference>
<evidence type="ECO:0008006" key="3">
    <source>
        <dbReference type="Google" id="ProtNLM"/>
    </source>
</evidence>